<comment type="catalytic activity">
    <reaction evidence="9">
        <text>D-arabinono-1,4-lactone + O2 = dehydro-D-arabinono-1,4-lactone + H2O2 + H(+)</text>
        <dbReference type="Rhea" id="RHEA:23756"/>
        <dbReference type="ChEBI" id="CHEBI:15378"/>
        <dbReference type="ChEBI" id="CHEBI:15379"/>
        <dbReference type="ChEBI" id="CHEBI:16240"/>
        <dbReference type="ChEBI" id="CHEBI:16292"/>
        <dbReference type="ChEBI" id="CHEBI:58277"/>
        <dbReference type="EC" id="1.1.3.37"/>
    </reaction>
</comment>
<evidence type="ECO:0000256" key="3">
    <source>
        <dbReference type="ARBA" id="ARBA00005466"/>
    </source>
</evidence>
<evidence type="ECO:0000256" key="2">
    <source>
        <dbReference type="ARBA" id="ARBA00005083"/>
    </source>
</evidence>
<dbReference type="Pfam" id="PF04030">
    <property type="entry name" value="ALO"/>
    <property type="match status" value="1"/>
</dbReference>
<dbReference type="GO" id="GO:0031489">
    <property type="term" value="F:myosin V binding"/>
    <property type="evidence" value="ECO:0007669"/>
    <property type="project" value="EnsemblFungi"/>
</dbReference>
<dbReference type="NCBIfam" id="TIGR01678">
    <property type="entry name" value="FAD_lactone_ox"/>
    <property type="match status" value="1"/>
</dbReference>
<dbReference type="GO" id="GO:0000001">
    <property type="term" value="P:mitochondrion inheritance"/>
    <property type="evidence" value="ECO:0007669"/>
    <property type="project" value="EnsemblFungi"/>
</dbReference>
<comment type="subcellular location">
    <subcellularLocation>
        <location evidence="9">Mitochondrion membrane</location>
    </subcellularLocation>
</comment>
<evidence type="ECO:0000256" key="10">
    <source>
        <dbReference type="SAM" id="MobiDB-lite"/>
    </source>
</evidence>
<dbReference type="SUPFAM" id="SSF56176">
    <property type="entry name" value="FAD-binding/transporter-associated domain-like"/>
    <property type="match status" value="1"/>
</dbReference>
<name>A0A0C2F6M8_9PEZI</name>
<dbReference type="PANTHER" id="PTHR43762:SF1">
    <property type="entry name" value="D-ARABINONO-1,4-LACTONE OXIDASE"/>
    <property type="match status" value="1"/>
</dbReference>
<dbReference type="InterPro" id="IPR007173">
    <property type="entry name" value="ALO_C"/>
</dbReference>
<dbReference type="InterPro" id="IPR030654">
    <property type="entry name" value="Sugar_lactone_oxidase"/>
</dbReference>
<proteinExistence type="inferred from homology"/>
<organism evidence="12 13">
    <name type="scientific">Sporothrix brasiliensis 5110</name>
    <dbReference type="NCBI Taxonomy" id="1398154"/>
    <lineage>
        <taxon>Eukaryota</taxon>
        <taxon>Fungi</taxon>
        <taxon>Dikarya</taxon>
        <taxon>Ascomycota</taxon>
        <taxon>Pezizomycotina</taxon>
        <taxon>Sordariomycetes</taxon>
        <taxon>Sordariomycetidae</taxon>
        <taxon>Ophiostomatales</taxon>
        <taxon>Ophiostomataceae</taxon>
        <taxon>Sporothrix</taxon>
    </lineage>
</organism>
<dbReference type="Gene3D" id="3.30.43.10">
    <property type="entry name" value="Uridine Diphospho-n-acetylenolpyruvylglucosamine Reductase, domain 2"/>
    <property type="match status" value="1"/>
</dbReference>
<comment type="cofactor">
    <cofactor evidence="1 9">
        <name>FAD</name>
        <dbReference type="ChEBI" id="CHEBI:57692"/>
    </cofactor>
</comment>
<dbReference type="Proteomes" id="UP000031575">
    <property type="component" value="Unassembled WGS sequence"/>
</dbReference>
<dbReference type="InterPro" id="IPR006093">
    <property type="entry name" value="Oxy_OxRdtase_FAD_BS"/>
</dbReference>
<dbReference type="EMBL" id="AWTV01000004">
    <property type="protein sequence ID" value="KIH94599.1"/>
    <property type="molecule type" value="Genomic_DNA"/>
</dbReference>
<evidence type="ECO:0000313" key="12">
    <source>
        <dbReference type="EMBL" id="KIH94599.1"/>
    </source>
</evidence>
<keyword evidence="13" id="KW-1185">Reference proteome</keyword>
<keyword evidence="9" id="KW-0496">Mitochondrion</keyword>
<dbReference type="PROSITE" id="PS00862">
    <property type="entry name" value="OX2_COVAL_FAD"/>
    <property type="match status" value="1"/>
</dbReference>
<dbReference type="InterPro" id="IPR016169">
    <property type="entry name" value="FAD-bd_PCMH_sub2"/>
</dbReference>
<evidence type="ECO:0000256" key="7">
    <source>
        <dbReference type="ARBA" id="ARBA00023002"/>
    </source>
</evidence>
<dbReference type="RefSeq" id="XP_040622609.1">
    <property type="nucleotide sequence ID" value="XM_040764082.1"/>
</dbReference>
<dbReference type="EC" id="1.1.3.37" evidence="4 9"/>
<sequence>MASNFDPAAYDGVDLAVTGAKQPFLARRGYVHATWARTFASRPELFIQPSTVDEVEQVVKLARHRRRRIATTGCGHSPSDMTCTSSWLVNLDRLNRVIAVDRTSCQVTVEAGIRLFDLSAELAKHGLALPNLGSINEQSLAGACATGTHGSSLRHGLLSDDIVALRITLGDGTTKTCTRDTADADENDLFRAALLSLGTLGIVVEITLRAVPAFRLSWSQTVDKDSVVFDAWKRGDTDGTARHSELWTQAHFVRVWWFPYTRRAVVWAADDCAKTPEEQPDFTPPTSYYDSTLGYLVYHNLLYLSRFVPRILPWIEWFVFGMQYGFRNGSTTSGLQPSDKALLMNCLYSQFVNEWAIPLARGPEALTRLGAWINRLKPGDEGYVDHRIPFSADGLYVHAPVEVRVADTAAKQQLRRRDKPDSLSTRPFLDPTPTDTPTLYLNATMYRPYYKDPPGLDRYYEAFEWLMRDLGGRPHWAKNFGSDHAELVSAYGHDLAKFNKVRDAADPDGVFVGPWHRRYLLGEGADAHPDLRLEEHEKRRALATDYTVFISGAVGEAGRH</sequence>
<reference evidence="12 13" key="1">
    <citation type="journal article" date="2014" name="BMC Genomics">
        <title>Comparative genomics of the major fungal agents of human and animal Sporotrichosis: Sporothrix schenckii and Sporothrix brasiliensis.</title>
        <authorList>
            <person name="Teixeira M.M."/>
            <person name="de Almeida L.G."/>
            <person name="Kubitschek-Barreira P."/>
            <person name="Alves F.L."/>
            <person name="Kioshima E.S."/>
            <person name="Abadio A.K."/>
            <person name="Fernandes L."/>
            <person name="Derengowski L.S."/>
            <person name="Ferreira K.S."/>
            <person name="Souza R.C."/>
            <person name="Ruiz J.C."/>
            <person name="de Andrade N.C."/>
            <person name="Paes H.C."/>
            <person name="Nicola A.M."/>
            <person name="Albuquerque P."/>
            <person name="Gerber A.L."/>
            <person name="Martins V.P."/>
            <person name="Peconick L.D."/>
            <person name="Neto A.V."/>
            <person name="Chaucanez C.B."/>
            <person name="Silva P.A."/>
            <person name="Cunha O.L."/>
            <person name="de Oliveira F.F."/>
            <person name="dos Santos T.C."/>
            <person name="Barros A.L."/>
            <person name="Soares M.A."/>
            <person name="de Oliveira L.M."/>
            <person name="Marini M.M."/>
            <person name="Villalobos-Duno H."/>
            <person name="Cunha M.M."/>
            <person name="de Hoog S."/>
            <person name="da Silveira J.F."/>
            <person name="Henrissat B."/>
            <person name="Nino-Vega G.A."/>
            <person name="Cisalpino P.S."/>
            <person name="Mora-Montes H.M."/>
            <person name="Almeida S.R."/>
            <person name="Stajich J.E."/>
            <person name="Lopes-Bezerra L.M."/>
            <person name="Vasconcelos A.T."/>
            <person name="Felipe M.S."/>
        </authorList>
    </citation>
    <scope>NUCLEOTIDE SEQUENCE [LARGE SCALE GENOMIC DNA]</scope>
    <source>
        <strain evidence="12 13">5110</strain>
    </source>
</reference>
<dbReference type="PIRSF" id="PIRSF000136">
    <property type="entry name" value="LGO_GLO"/>
    <property type="match status" value="1"/>
</dbReference>
<comment type="similarity">
    <text evidence="3 9">Belongs to the oxygen-dependent FAD-linked oxidoreductase family.</text>
</comment>
<evidence type="ECO:0000256" key="6">
    <source>
        <dbReference type="ARBA" id="ARBA00022827"/>
    </source>
</evidence>
<evidence type="ECO:0000256" key="9">
    <source>
        <dbReference type="RuleBase" id="RU367158"/>
    </source>
</evidence>
<keyword evidence="6 9" id="KW-0274">FAD</keyword>
<dbReference type="GO" id="GO:0070485">
    <property type="term" value="P:dehydro-D-arabinono-1,4-lactone biosynthetic process"/>
    <property type="evidence" value="ECO:0007669"/>
    <property type="project" value="EnsemblFungi"/>
</dbReference>
<dbReference type="GO" id="GO:0034599">
    <property type="term" value="P:cellular response to oxidative stress"/>
    <property type="evidence" value="ECO:0007669"/>
    <property type="project" value="EnsemblFungi"/>
</dbReference>
<dbReference type="UniPathway" id="UPA00771">
    <property type="reaction ID" value="UER00766"/>
</dbReference>
<dbReference type="OrthoDB" id="610608at2759"/>
<feature type="region of interest" description="Disordered" evidence="10">
    <location>
        <begin position="411"/>
        <end position="433"/>
    </location>
</feature>
<dbReference type="PROSITE" id="PS51387">
    <property type="entry name" value="FAD_PCMH"/>
    <property type="match status" value="1"/>
</dbReference>
<keyword evidence="5 9" id="KW-0285">Flavoprotein</keyword>
<evidence type="ECO:0000256" key="8">
    <source>
        <dbReference type="ARBA" id="ARBA00033418"/>
    </source>
</evidence>
<dbReference type="Gene3D" id="3.30.70.2520">
    <property type="match status" value="1"/>
</dbReference>
<dbReference type="GeneID" id="63679003"/>
<dbReference type="HOGENOM" id="CLU_003896_4_1_1"/>
<dbReference type="InterPro" id="IPR010031">
    <property type="entry name" value="FAD_lactone_oxidase-like"/>
</dbReference>
<evidence type="ECO:0000256" key="5">
    <source>
        <dbReference type="ARBA" id="ARBA00022630"/>
    </source>
</evidence>
<comment type="caution">
    <text evidence="12">The sequence shown here is derived from an EMBL/GenBank/DDBJ whole genome shotgun (WGS) entry which is preliminary data.</text>
</comment>
<feature type="domain" description="FAD-binding PCMH-type" evidence="11">
    <location>
        <begin position="39"/>
        <end position="213"/>
    </location>
</feature>
<dbReference type="InterPro" id="IPR006094">
    <property type="entry name" value="Oxid_FAD_bind_N"/>
</dbReference>
<protein>
    <recommendedName>
        <fullName evidence="4 9">D-arabinono-1,4-lactone oxidase</fullName>
        <shortName evidence="9">ALO</shortName>
        <ecNumber evidence="4 9">1.1.3.37</ecNumber>
    </recommendedName>
    <alternativeName>
        <fullName evidence="8 9">L-galactono-gamma-lactone oxidase</fullName>
    </alternativeName>
</protein>
<evidence type="ECO:0000313" key="13">
    <source>
        <dbReference type="Proteomes" id="UP000031575"/>
    </source>
</evidence>
<dbReference type="PANTHER" id="PTHR43762">
    <property type="entry name" value="L-GULONOLACTONE OXIDASE"/>
    <property type="match status" value="1"/>
</dbReference>
<dbReference type="Gene3D" id="3.30.465.10">
    <property type="match status" value="1"/>
</dbReference>
<gene>
    <name evidence="12" type="ORF">SPBR_05819</name>
</gene>
<dbReference type="GO" id="GO:0003885">
    <property type="term" value="F:D-arabinono-1,4-lactone oxidase activity"/>
    <property type="evidence" value="ECO:0007669"/>
    <property type="project" value="UniProtKB-UniRule"/>
</dbReference>
<accession>A0A0C2F6M8</accession>
<evidence type="ECO:0000259" key="11">
    <source>
        <dbReference type="PROSITE" id="PS51387"/>
    </source>
</evidence>
<dbReference type="GO" id="GO:0071949">
    <property type="term" value="F:FAD binding"/>
    <property type="evidence" value="ECO:0007669"/>
    <property type="project" value="UniProtKB-UniRule"/>
</dbReference>
<comment type="pathway">
    <text evidence="2 9">Cofactor biosynthesis; D-erythroascorbate biosynthesis; dehydro-D-arabinono-1,4-lactone from D-arabinose: step 2/2.</text>
</comment>
<evidence type="ECO:0000256" key="4">
    <source>
        <dbReference type="ARBA" id="ARBA00013136"/>
    </source>
</evidence>
<dbReference type="InterPro" id="IPR016167">
    <property type="entry name" value="FAD-bd_PCMH_sub1"/>
</dbReference>
<dbReference type="InterPro" id="IPR036318">
    <property type="entry name" value="FAD-bd_PCMH-like_sf"/>
</dbReference>
<dbReference type="GO" id="GO:0032473">
    <property type="term" value="C:cytoplasmic side of mitochondrial outer membrane"/>
    <property type="evidence" value="ECO:0007669"/>
    <property type="project" value="EnsemblFungi"/>
</dbReference>
<dbReference type="VEuPathDB" id="FungiDB:SPBR_05819"/>
<dbReference type="Pfam" id="PF01565">
    <property type="entry name" value="FAD_binding_4"/>
    <property type="match status" value="1"/>
</dbReference>
<dbReference type="InterPro" id="IPR016166">
    <property type="entry name" value="FAD-bd_PCMH"/>
</dbReference>
<keyword evidence="7 9" id="KW-0560">Oxidoreductase</keyword>
<dbReference type="AlphaFoldDB" id="A0A0C2F6M8"/>
<evidence type="ECO:0000256" key="1">
    <source>
        <dbReference type="ARBA" id="ARBA00001974"/>
    </source>
</evidence>